<proteinExistence type="predicted"/>
<dbReference type="AlphaFoldDB" id="A0A9P7R2Z6"/>
<keyword evidence="2" id="KW-1185">Reference proteome</keyword>
<gene>
    <name evidence="1" type="ORF">JMJ77_015123</name>
</gene>
<comment type="caution">
    <text evidence="1">The sequence shown here is derived from an EMBL/GenBank/DDBJ whole genome shotgun (WGS) entry which is preliminary data.</text>
</comment>
<accession>A0A9P7R2Z6</accession>
<dbReference type="Proteomes" id="UP000699042">
    <property type="component" value="Unassembled WGS sequence"/>
</dbReference>
<evidence type="ECO:0000313" key="1">
    <source>
        <dbReference type="EMBL" id="KAG7046906.1"/>
    </source>
</evidence>
<evidence type="ECO:0000313" key="2">
    <source>
        <dbReference type="Proteomes" id="UP000699042"/>
    </source>
</evidence>
<dbReference type="EMBL" id="JAESDN010000008">
    <property type="protein sequence ID" value="KAG7046906.1"/>
    <property type="molecule type" value="Genomic_DNA"/>
</dbReference>
<organism evidence="1 2">
    <name type="scientific">Colletotrichum scovillei</name>
    <dbReference type="NCBI Taxonomy" id="1209932"/>
    <lineage>
        <taxon>Eukaryota</taxon>
        <taxon>Fungi</taxon>
        <taxon>Dikarya</taxon>
        <taxon>Ascomycota</taxon>
        <taxon>Pezizomycotina</taxon>
        <taxon>Sordariomycetes</taxon>
        <taxon>Hypocreomycetidae</taxon>
        <taxon>Glomerellales</taxon>
        <taxon>Glomerellaceae</taxon>
        <taxon>Colletotrichum</taxon>
        <taxon>Colletotrichum acutatum species complex</taxon>
    </lineage>
</organism>
<name>A0A9P7R2Z6_9PEZI</name>
<reference evidence="1" key="1">
    <citation type="submission" date="2021-05" db="EMBL/GenBank/DDBJ databases">
        <title>Comparative genomics of three Colletotrichum scovillei strains and genetic complementation revealed genes involved fungal growth and virulence on chili pepper.</title>
        <authorList>
            <person name="Hsieh D.-K."/>
            <person name="Chuang S.-C."/>
            <person name="Chen C.-Y."/>
            <person name="Chao Y.-T."/>
            <person name="Lu M.-Y.J."/>
            <person name="Lee M.-H."/>
            <person name="Shih M.-C."/>
        </authorList>
    </citation>
    <scope>NUCLEOTIDE SEQUENCE</scope>
    <source>
        <strain evidence="1">Coll-153</strain>
    </source>
</reference>
<sequence>MAHLERFDLASAPKEASDLCGWERRLTESFG</sequence>
<protein>
    <submittedName>
        <fullName evidence="1">Uncharacterized protein</fullName>
    </submittedName>
</protein>